<feature type="compositionally biased region" description="Basic and acidic residues" evidence="1">
    <location>
        <begin position="1"/>
        <end position="35"/>
    </location>
</feature>
<dbReference type="Proteomes" id="UP001150924">
    <property type="component" value="Unassembled WGS sequence"/>
</dbReference>
<evidence type="ECO:0000313" key="2">
    <source>
        <dbReference type="EMBL" id="MCY1010437.1"/>
    </source>
</evidence>
<gene>
    <name evidence="2" type="ORF">OV079_33695</name>
</gene>
<sequence>MDFKAYKDDSKLTRPEHWSSPDRFRVGDKAKDRQEPGAGPPITGELEGICGEDGTCNTVPIPLPRPRPVS</sequence>
<dbReference type="EMBL" id="JAPNKE010000002">
    <property type="protein sequence ID" value="MCY1010437.1"/>
    <property type="molecule type" value="Genomic_DNA"/>
</dbReference>
<accession>A0A9X3IZB4</accession>
<dbReference type="RefSeq" id="WP_267773384.1">
    <property type="nucleotide sequence ID" value="NZ_JAPNKE010000002.1"/>
</dbReference>
<comment type="caution">
    <text evidence="2">The sequence shown here is derived from an EMBL/GenBank/DDBJ whole genome shotgun (WGS) entry which is preliminary data.</text>
</comment>
<protein>
    <submittedName>
        <fullName evidence="2">Uncharacterized protein</fullName>
    </submittedName>
</protein>
<evidence type="ECO:0000313" key="3">
    <source>
        <dbReference type="Proteomes" id="UP001150924"/>
    </source>
</evidence>
<feature type="region of interest" description="Disordered" evidence="1">
    <location>
        <begin position="1"/>
        <end position="51"/>
    </location>
</feature>
<proteinExistence type="predicted"/>
<evidence type="ECO:0000256" key="1">
    <source>
        <dbReference type="SAM" id="MobiDB-lite"/>
    </source>
</evidence>
<name>A0A9X3IZB4_9BACT</name>
<keyword evidence="3" id="KW-1185">Reference proteome</keyword>
<reference evidence="2" key="1">
    <citation type="submission" date="2022-11" db="EMBL/GenBank/DDBJ databases">
        <title>Minimal conservation of predation-associated metabolite biosynthetic gene clusters underscores biosynthetic potential of Myxococcota including descriptions for ten novel species: Archangium lansinium sp. nov., Myxococcus landrumus sp. nov., Nannocystis bai.</title>
        <authorList>
            <person name="Ahearne A."/>
            <person name="Stevens C."/>
            <person name="Phillips K."/>
        </authorList>
    </citation>
    <scope>NUCLEOTIDE SEQUENCE</scope>
    <source>
        <strain evidence="2">Na p29</strain>
    </source>
</reference>
<organism evidence="2 3">
    <name type="scientific">Nannocystis pusilla</name>
    <dbReference type="NCBI Taxonomy" id="889268"/>
    <lineage>
        <taxon>Bacteria</taxon>
        <taxon>Pseudomonadati</taxon>
        <taxon>Myxococcota</taxon>
        <taxon>Polyangia</taxon>
        <taxon>Nannocystales</taxon>
        <taxon>Nannocystaceae</taxon>
        <taxon>Nannocystis</taxon>
    </lineage>
</organism>
<dbReference type="AlphaFoldDB" id="A0A9X3IZB4"/>